<dbReference type="SUPFAM" id="SSF110849">
    <property type="entry name" value="ParB/Sulfiredoxin"/>
    <property type="match status" value="1"/>
</dbReference>
<feature type="region of interest" description="Disordered" evidence="1">
    <location>
        <begin position="169"/>
        <end position="194"/>
    </location>
</feature>
<evidence type="ECO:0000256" key="1">
    <source>
        <dbReference type="SAM" id="MobiDB-lite"/>
    </source>
</evidence>
<dbReference type="InterPro" id="IPR036086">
    <property type="entry name" value="ParB/Sulfiredoxin_sf"/>
</dbReference>
<dbReference type="EMBL" id="CP001197">
    <property type="protein sequence ID" value="ACL09665.1"/>
    <property type="molecule type" value="Genomic_DNA"/>
</dbReference>
<dbReference type="eggNOG" id="COG1475">
    <property type="taxonomic scope" value="Bacteria"/>
</dbReference>
<evidence type="ECO:0000259" key="2">
    <source>
        <dbReference type="SMART" id="SM00470"/>
    </source>
</evidence>
<dbReference type="OrthoDB" id="1100724at2"/>
<dbReference type="SMART" id="SM00470">
    <property type="entry name" value="ParB"/>
    <property type="match status" value="1"/>
</dbReference>
<dbReference type="AlphaFoldDB" id="B8DJ04"/>
<feature type="domain" description="ParB-like N-terminal" evidence="2">
    <location>
        <begin position="9"/>
        <end position="101"/>
    </location>
</feature>
<accession>B8DJ04</accession>
<dbReference type="InterPro" id="IPR003115">
    <property type="entry name" value="ParB_N"/>
</dbReference>
<dbReference type="HOGENOM" id="CLU_1092947_0_0_7"/>
<proteinExistence type="predicted"/>
<sequence>MSREEHTLKTLPVGLLKEHSEFPQVRDKMIQLKINLLAERMRFGIPIPAIEVAQIGQNYYVIDGWHRLEAAVRAKIADIPCDVYYKITIEEAKARSVDANTSHGTNLGGRDCKPAFIRYMEGNRHILEDGSAGPRAYKSYRHIAAELGCGGKSSIERWMKELFSSVAEDISEQNSTTPDKKKGKPTYTPDGSTNEAVAYGEVGTLYGLQGFEGQMELLRDYYRNLSPVERSEAVRIMSTALKWMEGEVGNAPDF</sequence>
<evidence type="ECO:0000313" key="3">
    <source>
        <dbReference type="EMBL" id="ACL09665.1"/>
    </source>
</evidence>
<organism evidence="3">
    <name type="scientific">Nitratidesulfovibrio vulgaris (strain DSM 19637 / Miyazaki F)</name>
    <name type="common">Desulfovibrio vulgaris</name>
    <dbReference type="NCBI Taxonomy" id="883"/>
    <lineage>
        <taxon>Bacteria</taxon>
        <taxon>Pseudomonadati</taxon>
        <taxon>Thermodesulfobacteriota</taxon>
        <taxon>Desulfovibrionia</taxon>
        <taxon>Desulfovibrionales</taxon>
        <taxon>Desulfovibrionaceae</taxon>
        <taxon>Nitratidesulfovibrio</taxon>
    </lineage>
</organism>
<dbReference type="STRING" id="883.DvMF_2726"/>
<dbReference type="Gene3D" id="3.90.1530.10">
    <property type="entry name" value="Conserved hypothetical protein from pyrococcus furiosus pfu- 392566-001, ParB domain"/>
    <property type="match status" value="1"/>
</dbReference>
<reference evidence="3" key="1">
    <citation type="submission" date="2008-10" db="EMBL/GenBank/DDBJ databases">
        <title>Complete sequence of Desulfovibrio vulgaris str. 'Miyazaki F'.</title>
        <authorList>
            <person name="Lucas S."/>
            <person name="Copeland A."/>
            <person name="Lapidus A."/>
            <person name="Glavina del Rio T."/>
            <person name="Dalin E."/>
            <person name="Tice H."/>
            <person name="Bruce D."/>
            <person name="Goodwin L."/>
            <person name="Pitluck S."/>
            <person name="Sims D."/>
            <person name="Brettin T."/>
            <person name="Detter J.C."/>
            <person name="Han C."/>
            <person name="Larimer F."/>
            <person name="Land M."/>
            <person name="Hauser L."/>
            <person name="Kyrpides N."/>
            <person name="Mikhailova N."/>
            <person name="Hazen T.C."/>
            <person name="Richardson P."/>
        </authorList>
    </citation>
    <scope>NUCLEOTIDE SEQUENCE</scope>
    <source>
        <strain evidence="3">Miyazaki F</strain>
    </source>
</reference>
<gene>
    <name evidence="3" type="ordered locus">DvMF_2726</name>
</gene>
<protein>
    <submittedName>
        <fullName evidence="3">ParB domain protein nuclease</fullName>
    </submittedName>
</protein>
<dbReference type="KEGG" id="dvm:DvMF_2726"/>
<name>B8DJ04_NITV9</name>